<evidence type="ECO:0000256" key="1">
    <source>
        <dbReference type="ARBA" id="ARBA00001946"/>
    </source>
</evidence>
<dbReference type="RefSeq" id="WP_313873249.1">
    <property type="nucleotide sequence ID" value="NZ_JAVBIK010000001.1"/>
</dbReference>
<evidence type="ECO:0000256" key="5">
    <source>
        <dbReference type="ARBA" id="ARBA00022741"/>
    </source>
</evidence>
<keyword evidence="10" id="KW-1185">Reference proteome</keyword>
<reference evidence="9 10" key="1">
    <citation type="submission" date="2023-08" db="EMBL/GenBank/DDBJ databases">
        <title>Rhodoferax potami sp. nov. and Rhodoferax mekongensis sp. nov., isolated from the Mekong River in Thailand.</title>
        <authorList>
            <person name="Kitikhun S."/>
            <person name="Charoenyingcharoen P."/>
            <person name="Siriarchawattana P."/>
            <person name="Likhitrattanapisal S."/>
            <person name="Nilsakha T."/>
            <person name="Chanpet A."/>
            <person name="Rattanawaree P."/>
            <person name="Ingsriswang S."/>
        </authorList>
    </citation>
    <scope>NUCLEOTIDE SEQUENCE [LARGE SCALE GENOMIC DNA]</scope>
    <source>
        <strain evidence="9 10">TBRC 17660</strain>
    </source>
</reference>
<keyword evidence="6" id="KW-0067">ATP-binding</keyword>
<dbReference type="Pfam" id="PF18765">
    <property type="entry name" value="Polbeta"/>
    <property type="match status" value="1"/>
</dbReference>
<dbReference type="SUPFAM" id="SSF81301">
    <property type="entry name" value="Nucleotidyltransferase"/>
    <property type="match status" value="1"/>
</dbReference>
<proteinExistence type="predicted"/>
<keyword evidence="4" id="KW-0479">Metal-binding</keyword>
<organism evidence="9 10">
    <name type="scientific">Rhodoferax potami</name>
    <dbReference type="NCBI Taxonomy" id="3068338"/>
    <lineage>
        <taxon>Bacteria</taxon>
        <taxon>Pseudomonadati</taxon>
        <taxon>Pseudomonadota</taxon>
        <taxon>Betaproteobacteria</taxon>
        <taxon>Burkholderiales</taxon>
        <taxon>Comamonadaceae</taxon>
        <taxon>Rhodoferax</taxon>
    </lineage>
</organism>
<evidence type="ECO:0000256" key="3">
    <source>
        <dbReference type="ARBA" id="ARBA00022695"/>
    </source>
</evidence>
<comment type="cofactor">
    <cofactor evidence="1">
        <name>Mg(2+)</name>
        <dbReference type="ChEBI" id="CHEBI:18420"/>
    </cofactor>
</comment>
<feature type="domain" description="Polymerase beta nucleotidyltransferase" evidence="8">
    <location>
        <begin position="13"/>
        <end position="96"/>
    </location>
</feature>
<keyword evidence="2" id="KW-0808">Transferase</keyword>
<dbReference type="InterPro" id="IPR043519">
    <property type="entry name" value="NT_sf"/>
</dbReference>
<keyword evidence="5" id="KW-0547">Nucleotide-binding</keyword>
<keyword evidence="7" id="KW-0460">Magnesium</keyword>
<dbReference type="InterPro" id="IPR041633">
    <property type="entry name" value="Polbeta"/>
</dbReference>
<protein>
    <submittedName>
        <fullName evidence="9">Nucleotidyltransferase family protein</fullName>
    </submittedName>
</protein>
<keyword evidence="3" id="KW-0548">Nucleotidyltransferase</keyword>
<sequence>MHPALHLDEQALKLFCESHRIRSLALFGSQAKGTARFDSDIDLLVDFEPDGVPGLLGMAALEDELSALAGGRKVDLRTPSDLSRYFRDEVMRTAQVQYAR</sequence>
<evidence type="ECO:0000313" key="9">
    <source>
        <dbReference type="EMBL" id="MDT7517422.1"/>
    </source>
</evidence>
<comment type="caution">
    <text evidence="9">The sequence shown here is derived from an EMBL/GenBank/DDBJ whole genome shotgun (WGS) entry which is preliminary data.</text>
</comment>
<accession>A0ABU3KI57</accession>
<gene>
    <name evidence="9" type="ORF">RAE19_01470</name>
</gene>
<dbReference type="Gene3D" id="3.30.460.10">
    <property type="entry name" value="Beta Polymerase, domain 2"/>
    <property type="match status" value="1"/>
</dbReference>
<dbReference type="Proteomes" id="UP001321700">
    <property type="component" value="Unassembled WGS sequence"/>
</dbReference>
<evidence type="ECO:0000259" key="8">
    <source>
        <dbReference type="Pfam" id="PF18765"/>
    </source>
</evidence>
<dbReference type="EMBL" id="JAVBIK010000001">
    <property type="protein sequence ID" value="MDT7517422.1"/>
    <property type="molecule type" value="Genomic_DNA"/>
</dbReference>
<name>A0ABU3KI57_9BURK</name>
<evidence type="ECO:0000256" key="6">
    <source>
        <dbReference type="ARBA" id="ARBA00022840"/>
    </source>
</evidence>
<evidence type="ECO:0000256" key="2">
    <source>
        <dbReference type="ARBA" id="ARBA00022679"/>
    </source>
</evidence>
<evidence type="ECO:0000256" key="4">
    <source>
        <dbReference type="ARBA" id="ARBA00022723"/>
    </source>
</evidence>
<evidence type="ECO:0000313" key="10">
    <source>
        <dbReference type="Proteomes" id="UP001321700"/>
    </source>
</evidence>
<dbReference type="CDD" id="cd05403">
    <property type="entry name" value="NT_KNTase_like"/>
    <property type="match status" value="1"/>
</dbReference>
<dbReference type="PANTHER" id="PTHR33571">
    <property type="entry name" value="SSL8005 PROTEIN"/>
    <property type="match status" value="1"/>
</dbReference>
<dbReference type="InterPro" id="IPR052038">
    <property type="entry name" value="Type-VII_TA_antitoxin"/>
</dbReference>
<dbReference type="PANTHER" id="PTHR33571:SF12">
    <property type="entry name" value="BSL3053 PROTEIN"/>
    <property type="match status" value="1"/>
</dbReference>
<evidence type="ECO:0000256" key="7">
    <source>
        <dbReference type="ARBA" id="ARBA00022842"/>
    </source>
</evidence>